<comment type="caution">
    <text evidence="1">The sequence shown here is derived from an EMBL/GenBank/DDBJ whole genome shotgun (WGS) entry which is preliminary data.</text>
</comment>
<evidence type="ECO:0000313" key="2">
    <source>
        <dbReference type="Proteomes" id="UP001055072"/>
    </source>
</evidence>
<protein>
    <submittedName>
        <fullName evidence="1">Triose-phosphate transporter family-domain-containing protein</fullName>
    </submittedName>
</protein>
<sequence>MAQPPFRLSHEDHDAETLAPGHYDEEGDVGAFAGDVHLATVEEKKRRWWRNALINMVFIASWFLFATLLSLYNKWMFSPEHYGFPFPLFVTTLHMFVQFALAGLARAVWPHKFCSEHSPSRRDYLTKVLPTGITTGLDIGLSNLSLKTITLSFYTMVKSSSLIFVLLFAFLFHLEVFSLRLVGVITLIFAGVLLMVATQTHFVLGGFILVLSGSALGGLRWSLTQLLLKNKKLGVDNPVATIYWLAPIMGVLLLSISLIVDRLSDLVGSRFFDSLGSTVKTCFFLTAPGILAFCMILSEVTIIQRAGVVPMSIAGIAKEVSTITISAWFFGDELTPLNITGVAITTCGIGLFTYHKYRKSIDSKVPLDAHGNPVEDGGFEGDGDIHQLHSLVDEERQPLAAAAENESTRPTDAPPEIDNPLFKVDSDSDTDEHFMSAGASNGNGHLVSLADVENSQAMWKDDLKGSGVV</sequence>
<evidence type="ECO:0000313" key="1">
    <source>
        <dbReference type="EMBL" id="KAI0093457.1"/>
    </source>
</evidence>
<accession>A0ACB8UGB6</accession>
<keyword evidence="2" id="KW-1185">Reference proteome</keyword>
<dbReference type="Proteomes" id="UP001055072">
    <property type="component" value="Unassembled WGS sequence"/>
</dbReference>
<gene>
    <name evidence="1" type="ORF">BDY19DRAFT_923798</name>
</gene>
<name>A0ACB8UGB6_9APHY</name>
<proteinExistence type="predicted"/>
<dbReference type="EMBL" id="MU274902">
    <property type="protein sequence ID" value="KAI0093457.1"/>
    <property type="molecule type" value="Genomic_DNA"/>
</dbReference>
<reference evidence="1" key="1">
    <citation type="journal article" date="2021" name="Environ. Microbiol.">
        <title>Gene family expansions and transcriptome signatures uncover fungal adaptations to wood decay.</title>
        <authorList>
            <person name="Hage H."/>
            <person name="Miyauchi S."/>
            <person name="Viragh M."/>
            <person name="Drula E."/>
            <person name="Min B."/>
            <person name="Chaduli D."/>
            <person name="Navarro D."/>
            <person name="Favel A."/>
            <person name="Norest M."/>
            <person name="Lesage-Meessen L."/>
            <person name="Balint B."/>
            <person name="Merenyi Z."/>
            <person name="de Eugenio L."/>
            <person name="Morin E."/>
            <person name="Martinez A.T."/>
            <person name="Baldrian P."/>
            <person name="Stursova M."/>
            <person name="Martinez M.J."/>
            <person name="Novotny C."/>
            <person name="Magnuson J.K."/>
            <person name="Spatafora J.W."/>
            <person name="Maurice S."/>
            <person name="Pangilinan J."/>
            <person name="Andreopoulos W."/>
            <person name="LaButti K."/>
            <person name="Hundley H."/>
            <person name="Na H."/>
            <person name="Kuo A."/>
            <person name="Barry K."/>
            <person name="Lipzen A."/>
            <person name="Henrissat B."/>
            <person name="Riley R."/>
            <person name="Ahrendt S."/>
            <person name="Nagy L.G."/>
            <person name="Grigoriev I.V."/>
            <person name="Martin F."/>
            <person name="Rosso M.N."/>
        </authorList>
    </citation>
    <scope>NUCLEOTIDE SEQUENCE</scope>
    <source>
        <strain evidence="1">CBS 384.51</strain>
    </source>
</reference>
<organism evidence="1 2">
    <name type="scientific">Irpex rosettiformis</name>
    <dbReference type="NCBI Taxonomy" id="378272"/>
    <lineage>
        <taxon>Eukaryota</taxon>
        <taxon>Fungi</taxon>
        <taxon>Dikarya</taxon>
        <taxon>Basidiomycota</taxon>
        <taxon>Agaricomycotina</taxon>
        <taxon>Agaricomycetes</taxon>
        <taxon>Polyporales</taxon>
        <taxon>Irpicaceae</taxon>
        <taxon>Irpex</taxon>
    </lineage>
</organism>